<dbReference type="InterPro" id="IPR045991">
    <property type="entry name" value="DUF5947"/>
</dbReference>
<reference evidence="1" key="1">
    <citation type="journal article" date="2014" name="Int. J. Syst. Evol. Microbiol.">
        <title>Complete genome sequence of Corynebacterium casei LMG S-19264T (=DSM 44701T), isolated from a smear-ripened cheese.</title>
        <authorList>
            <consortium name="US DOE Joint Genome Institute (JGI-PGF)"/>
            <person name="Walter F."/>
            <person name="Albersmeier A."/>
            <person name="Kalinowski J."/>
            <person name="Ruckert C."/>
        </authorList>
    </citation>
    <scope>NUCLEOTIDE SEQUENCE</scope>
    <source>
        <strain evidence="1">JCM 4633</strain>
    </source>
</reference>
<proteinExistence type="predicted"/>
<reference evidence="1" key="2">
    <citation type="submission" date="2020-09" db="EMBL/GenBank/DDBJ databases">
        <authorList>
            <person name="Sun Q."/>
            <person name="Ohkuma M."/>
        </authorList>
    </citation>
    <scope>NUCLEOTIDE SEQUENCE</scope>
    <source>
        <strain evidence="1">JCM 4633</strain>
    </source>
</reference>
<name>A0A918WRB4_STRCJ</name>
<evidence type="ECO:0000313" key="1">
    <source>
        <dbReference type="EMBL" id="GHC74042.1"/>
    </source>
</evidence>
<gene>
    <name evidence="1" type="ORF">GCM10010507_61720</name>
</gene>
<sequence>MAATDETAIDATATDRPVTDGTVVTDRATAGAAAGPPVVAARLRDLARRTAPPPARATDERCDLCAEPVPPGHRHLLDLSGGPGVLCACRACSLLFDRREAGGRHYRLLPERRLRLDGHTIDDETWATLQVPVGLAFFVRDSTSARTTVGYPSPLGVTRSTVEPALWQDVTGGHPALAGLADDVEALLVHRTRPAHEHWIVPLDDCYRLAALVRTHWKGLGGGAEVHEHVGEFFTALARPAPGRAHHQEAP</sequence>
<evidence type="ECO:0000313" key="2">
    <source>
        <dbReference type="Proteomes" id="UP000646244"/>
    </source>
</evidence>
<organism evidence="1 2">
    <name type="scientific">Streptomyces cinnamoneus</name>
    <name type="common">Streptoverticillium cinnamoneum</name>
    <dbReference type="NCBI Taxonomy" id="53446"/>
    <lineage>
        <taxon>Bacteria</taxon>
        <taxon>Bacillati</taxon>
        <taxon>Actinomycetota</taxon>
        <taxon>Actinomycetes</taxon>
        <taxon>Kitasatosporales</taxon>
        <taxon>Streptomycetaceae</taxon>
        <taxon>Streptomyces</taxon>
        <taxon>Streptomyces cinnamoneus group</taxon>
    </lineage>
</organism>
<dbReference type="EMBL" id="BMVB01000044">
    <property type="protein sequence ID" value="GHC74042.1"/>
    <property type="molecule type" value="Genomic_DNA"/>
</dbReference>
<protein>
    <submittedName>
        <fullName evidence="1">Uncharacterized protein</fullName>
    </submittedName>
</protein>
<dbReference type="RefSeq" id="WP_229845269.1">
    <property type="nucleotide sequence ID" value="NZ_BMVB01000044.1"/>
</dbReference>
<dbReference type="Pfam" id="PF19372">
    <property type="entry name" value="DUF5947"/>
    <property type="match status" value="1"/>
</dbReference>
<accession>A0A918WRB4</accession>
<dbReference type="AlphaFoldDB" id="A0A918WRB4"/>
<dbReference type="Proteomes" id="UP000646244">
    <property type="component" value="Unassembled WGS sequence"/>
</dbReference>
<comment type="caution">
    <text evidence="1">The sequence shown here is derived from an EMBL/GenBank/DDBJ whole genome shotgun (WGS) entry which is preliminary data.</text>
</comment>